<feature type="compositionally biased region" description="Basic and acidic residues" evidence="2">
    <location>
        <begin position="313"/>
        <end position="326"/>
    </location>
</feature>
<keyword evidence="3" id="KW-1133">Transmembrane helix</keyword>
<dbReference type="AlphaFoldDB" id="A0AAE1TK13"/>
<sequence>MAYNKGNHGGGGGNRGRSYALMLLLAFVAALLGVMVLHKLRERRIYGLLVKEKDRDLLALQLLLQKERDHTTEMKRKNEEMKAKIYSLTSQKTGLDRTVLEMKSTMDSLKEEQRVMESAFEEKQNEIKMLQEKVSALEKENPELIALKEKFQQKEAEMEDLKHHFEEAVKSRGVSSNNSTIIPEQVSENGTMAAHEKTQTENKQMDEQSQDQATKYEDGEGITNEGGSKNKWTNFDADDEIQNRKGNNGRLNELVEQNKRQEIVQVDGGYGDTAKEMNQKIVGGEENASTRREQGGKLENDATGGGQEFGLKQLEDNPRISHDEKRKHVRLGRTKGKRWRTIVKDSLLENNGIFESHSAVNIRSRKLKRDQQNDKNNERKEKEMVNDNPSKNKAEEQLQKPGSHDDVQDDRNDISHQVNDDDIGVRQRKETLDEDSQSEKQEESGVEQSWSRRHVNLVEMNSGHEKTGTLHKELEEPEVADVQEEKDDIYGGDGENKDDDFSKESQPDLADAKEHKGEIYEHDLESQAGK</sequence>
<name>A0AAE1TK13_9FABA</name>
<protein>
    <recommendedName>
        <fullName evidence="6">Micronuclear linker histone polyprotein-like protein</fullName>
    </recommendedName>
</protein>
<gene>
    <name evidence="4" type="ORF">QN277_002782</name>
</gene>
<evidence type="ECO:0000256" key="2">
    <source>
        <dbReference type="SAM" id="MobiDB-lite"/>
    </source>
</evidence>
<organism evidence="4 5">
    <name type="scientific">Acacia crassicarpa</name>
    <name type="common">northern wattle</name>
    <dbReference type="NCBI Taxonomy" id="499986"/>
    <lineage>
        <taxon>Eukaryota</taxon>
        <taxon>Viridiplantae</taxon>
        <taxon>Streptophyta</taxon>
        <taxon>Embryophyta</taxon>
        <taxon>Tracheophyta</taxon>
        <taxon>Spermatophyta</taxon>
        <taxon>Magnoliopsida</taxon>
        <taxon>eudicotyledons</taxon>
        <taxon>Gunneridae</taxon>
        <taxon>Pentapetalae</taxon>
        <taxon>rosids</taxon>
        <taxon>fabids</taxon>
        <taxon>Fabales</taxon>
        <taxon>Fabaceae</taxon>
        <taxon>Caesalpinioideae</taxon>
        <taxon>mimosoid clade</taxon>
        <taxon>Acacieae</taxon>
        <taxon>Acacia</taxon>
    </lineage>
</organism>
<evidence type="ECO:0000313" key="5">
    <source>
        <dbReference type="Proteomes" id="UP001293593"/>
    </source>
</evidence>
<dbReference type="PANTHER" id="PTHR36143">
    <property type="entry name" value="OS08G0177500 PROTEIN"/>
    <property type="match status" value="1"/>
</dbReference>
<feature type="compositionally biased region" description="Basic and acidic residues" evidence="2">
    <location>
        <begin position="423"/>
        <end position="443"/>
    </location>
</feature>
<proteinExistence type="predicted"/>
<keyword evidence="3" id="KW-0812">Transmembrane</keyword>
<comment type="caution">
    <text evidence="4">The sequence shown here is derived from an EMBL/GenBank/DDBJ whole genome shotgun (WGS) entry which is preliminary data.</text>
</comment>
<keyword evidence="1" id="KW-0175">Coiled coil</keyword>
<feature type="compositionally biased region" description="Basic and acidic residues" evidence="2">
    <location>
        <begin position="288"/>
        <end position="300"/>
    </location>
</feature>
<feature type="compositionally biased region" description="Acidic residues" evidence="2">
    <location>
        <begin position="475"/>
        <end position="487"/>
    </location>
</feature>
<feature type="region of interest" description="Disordered" evidence="2">
    <location>
        <begin position="188"/>
        <end position="250"/>
    </location>
</feature>
<accession>A0AAE1TK13</accession>
<feature type="compositionally biased region" description="Basic and acidic residues" evidence="2">
    <location>
        <begin position="194"/>
        <end position="206"/>
    </location>
</feature>
<evidence type="ECO:0000313" key="4">
    <source>
        <dbReference type="EMBL" id="KAK4286190.1"/>
    </source>
</evidence>
<keyword evidence="3" id="KW-0472">Membrane</keyword>
<dbReference type="Proteomes" id="UP001293593">
    <property type="component" value="Unassembled WGS sequence"/>
</dbReference>
<dbReference type="EMBL" id="JAWXYG010000001">
    <property type="protein sequence ID" value="KAK4286190.1"/>
    <property type="molecule type" value="Genomic_DNA"/>
</dbReference>
<feature type="compositionally biased region" description="Basic and acidic residues" evidence="2">
    <location>
        <begin position="499"/>
        <end position="530"/>
    </location>
</feature>
<feature type="compositionally biased region" description="Basic and acidic residues" evidence="2">
    <location>
        <begin position="369"/>
        <end position="414"/>
    </location>
</feature>
<feature type="coiled-coil region" evidence="1">
    <location>
        <begin position="64"/>
        <end position="164"/>
    </location>
</feature>
<keyword evidence="5" id="KW-1185">Reference proteome</keyword>
<dbReference type="PANTHER" id="PTHR36143:SF4">
    <property type="entry name" value="OS08G0177500 PROTEIN"/>
    <property type="match status" value="1"/>
</dbReference>
<feature type="region of interest" description="Disordered" evidence="2">
    <location>
        <begin position="363"/>
        <end position="530"/>
    </location>
</feature>
<evidence type="ECO:0008006" key="6">
    <source>
        <dbReference type="Google" id="ProtNLM"/>
    </source>
</evidence>
<evidence type="ECO:0000256" key="1">
    <source>
        <dbReference type="SAM" id="Coils"/>
    </source>
</evidence>
<reference evidence="4" key="1">
    <citation type="submission" date="2023-10" db="EMBL/GenBank/DDBJ databases">
        <title>Chromosome-level genome of the transformable northern wattle, Acacia crassicarpa.</title>
        <authorList>
            <person name="Massaro I."/>
            <person name="Sinha N.R."/>
            <person name="Poethig S."/>
            <person name="Leichty A.R."/>
        </authorList>
    </citation>
    <scope>NUCLEOTIDE SEQUENCE</scope>
    <source>
        <strain evidence="4">Acra3RX</strain>
        <tissue evidence="4">Leaf</tissue>
    </source>
</reference>
<feature type="transmembrane region" description="Helical" evidence="3">
    <location>
        <begin position="20"/>
        <end position="37"/>
    </location>
</feature>
<evidence type="ECO:0000256" key="3">
    <source>
        <dbReference type="SAM" id="Phobius"/>
    </source>
</evidence>
<feature type="compositionally biased region" description="Basic and acidic residues" evidence="2">
    <location>
        <begin position="462"/>
        <end position="474"/>
    </location>
</feature>
<feature type="region of interest" description="Disordered" evidence="2">
    <location>
        <begin position="276"/>
        <end position="334"/>
    </location>
</feature>